<proteinExistence type="predicted"/>
<reference evidence="2 3" key="1">
    <citation type="submission" date="2018-02" db="EMBL/GenBank/DDBJ databases">
        <title>Draft genome sequences of Elsinoe sp., causing black scab on jojoba.</title>
        <authorList>
            <person name="Stodart B."/>
            <person name="Jeffress S."/>
            <person name="Ash G."/>
            <person name="Arun Chinnappa K."/>
        </authorList>
    </citation>
    <scope>NUCLEOTIDE SEQUENCE [LARGE SCALE GENOMIC DNA]</scope>
    <source>
        <strain evidence="2 3">Hillstone_2</strain>
    </source>
</reference>
<evidence type="ECO:0000256" key="1">
    <source>
        <dbReference type="SAM" id="SignalP"/>
    </source>
</evidence>
<organism evidence="2 3">
    <name type="scientific">Elsinoe australis</name>
    <dbReference type="NCBI Taxonomy" id="40998"/>
    <lineage>
        <taxon>Eukaryota</taxon>
        <taxon>Fungi</taxon>
        <taxon>Dikarya</taxon>
        <taxon>Ascomycota</taxon>
        <taxon>Pezizomycotina</taxon>
        <taxon>Dothideomycetes</taxon>
        <taxon>Dothideomycetidae</taxon>
        <taxon>Myriangiales</taxon>
        <taxon>Elsinoaceae</taxon>
        <taxon>Elsinoe</taxon>
    </lineage>
</organism>
<dbReference type="Proteomes" id="UP000308133">
    <property type="component" value="Unassembled WGS sequence"/>
</dbReference>
<evidence type="ECO:0000313" key="3">
    <source>
        <dbReference type="Proteomes" id="UP000308133"/>
    </source>
</evidence>
<sequence>MKTFFTILTALVAAAAASTLPAEEIIPNGNVTSIETYPNGLPDGLYPGIAARDVDLQKRADSGVYMCNDRNFKGYCVHLTSPFYRCNNLGGDLNDQVSSVGPDAPHYCFFFSNYNCNDNEGHIGMFSPGAPDLTASNWGFNDKISSWSCNPS</sequence>
<feature type="signal peptide" evidence="1">
    <location>
        <begin position="1"/>
        <end position="17"/>
    </location>
</feature>
<protein>
    <submittedName>
        <fullName evidence="2">Uncharacterized protein</fullName>
    </submittedName>
</protein>
<keyword evidence="1" id="KW-0732">Signal</keyword>
<evidence type="ECO:0000313" key="2">
    <source>
        <dbReference type="EMBL" id="TKX26570.1"/>
    </source>
</evidence>
<comment type="caution">
    <text evidence="2">The sequence shown here is derived from an EMBL/GenBank/DDBJ whole genome shotgun (WGS) entry which is preliminary data.</text>
</comment>
<dbReference type="AlphaFoldDB" id="A0A4U7BA76"/>
<feature type="chain" id="PRO_5020961149" evidence="1">
    <location>
        <begin position="18"/>
        <end position="152"/>
    </location>
</feature>
<name>A0A4U7BA76_9PEZI</name>
<dbReference type="EMBL" id="PTQR01000012">
    <property type="protein sequence ID" value="TKX26570.1"/>
    <property type="molecule type" value="Genomic_DNA"/>
</dbReference>
<gene>
    <name evidence="2" type="ORF">C1H76_1102</name>
</gene>
<dbReference type="Gene3D" id="2.60.20.10">
    <property type="entry name" value="Crystallins"/>
    <property type="match status" value="1"/>
</dbReference>
<accession>A0A4U7BA76</accession>